<comment type="caution">
    <text evidence="13">The sequence shown here is derived from an EMBL/GenBank/DDBJ whole genome shotgun (WGS) entry which is preliminary data.</text>
</comment>
<evidence type="ECO:0000259" key="12">
    <source>
        <dbReference type="Pfam" id="PF20260"/>
    </source>
</evidence>
<evidence type="ECO:0000256" key="9">
    <source>
        <dbReference type="ARBA" id="ARBA00047944"/>
    </source>
</evidence>
<keyword evidence="7 10" id="KW-0949">S-adenosyl-L-methionine</keyword>
<dbReference type="SUPFAM" id="SSF75217">
    <property type="entry name" value="alpha/beta knot"/>
    <property type="match status" value="1"/>
</dbReference>
<evidence type="ECO:0000313" key="13">
    <source>
        <dbReference type="EMBL" id="PZQ48267.1"/>
    </source>
</evidence>
<dbReference type="Gene3D" id="2.40.240.20">
    <property type="entry name" value="Hypothetical PUA domain-like, domain 1"/>
    <property type="match status" value="1"/>
</dbReference>
<dbReference type="InterPro" id="IPR046886">
    <property type="entry name" value="RsmE_MTase_dom"/>
</dbReference>
<dbReference type="InterPro" id="IPR006700">
    <property type="entry name" value="RsmE"/>
</dbReference>
<feature type="domain" description="Ribosomal RNA small subunit methyltransferase E methyltransferase" evidence="11">
    <location>
        <begin position="80"/>
        <end position="233"/>
    </location>
</feature>
<keyword evidence="6 10" id="KW-0808">Transferase</keyword>
<dbReference type="NCBIfam" id="NF008696">
    <property type="entry name" value="PRK11713.3-5"/>
    <property type="match status" value="1"/>
</dbReference>
<dbReference type="Pfam" id="PF20260">
    <property type="entry name" value="PUA_4"/>
    <property type="match status" value="1"/>
</dbReference>
<dbReference type="InterPro" id="IPR029028">
    <property type="entry name" value="Alpha/beta_knot_MTases"/>
</dbReference>
<dbReference type="EMBL" id="QFQB01000006">
    <property type="protein sequence ID" value="PZQ48267.1"/>
    <property type="molecule type" value="Genomic_DNA"/>
</dbReference>
<accession>A0A2W5PU23</accession>
<protein>
    <recommendedName>
        <fullName evidence="10">Ribosomal RNA small subunit methyltransferase E</fullName>
        <ecNumber evidence="10">2.1.1.193</ecNumber>
    </recommendedName>
</protein>
<evidence type="ECO:0000256" key="1">
    <source>
        <dbReference type="ARBA" id="ARBA00004496"/>
    </source>
</evidence>
<dbReference type="AlphaFoldDB" id="A0A2W5PU23"/>
<dbReference type="CDD" id="cd18084">
    <property type="entry name" value="RsmE-like"/>
    <property type="match status" value="1"/>
</dbReference>
<evidence type="ECO:0000256" key="6">
    <source>
        <dbReference type="ARBA" id="ARBA00022679"/>
    </source>
</evidence>
<evidence type="ECO:0000259" key="11">
    <source>
        <dbReference type="Pfam" id="PF04452"/>
    </source>
</evidence>
<dbReference type="InterPro" id="IPR029026">
    <property type="entry name" value="tRNA_m1G_MTases_N"/>
</dbReference>
<comment type="catalytic activity">
    <reaction evidence="9 10">
        <text>uridine(1498) in 16S rRNA + S-adenosyl-L-methionine = N(3)-methyluridine(1498) in 16S rRNA + S-adenosyl-L-homocysteine + H(+)</text>
        <dbReference type="Rhea" id="RHEA:42920"/>
        <dbReference type="Rhea" id="RHEA-COMP:10283"/>
        <dbReference type="Rhea" id="RHEA-COMP:10284"/>
        <dbReference type="ChEBI" id="CHEBI:15378"/>
        <dbReference type="ChEBI" id="CHEBI:57856"/>
        <dbReference type="ChEBI" id="CHEBI:59789"/>
        <dbReference type="ChEBI" id="CHEBI:65315"/>
        <dbReference type="ChEBI" id="CHEBI:74502"/>
        <dbReference type="EC" id="2.1.1.193"/>
    </reaction>
</comment>
<dbReference type="Proteomes" id="UP000249417">
    <property type="component" value="Unassembled WGS sequence"/>
</dbReference>
<dbReference type="GO" id="GO:0070042">
    <property type="term" value="F:rRNA (uridine-N3-)-methyltransferase activity"/>
    <property type="evidence" value="ECO:0007669"/>
    <property type="project" value="TreeGrafter"/>
</dbReference>
<dbReference type="InterPro" id="IPR015947">
    <property type="entry name" value="PUA-like_sf"/>
</dbReference>
<keyword evidence="3 10" id="KW-0963">Cytoplasm</keyword>
<sequence length="235" mass="26180">MSDLAKSPRLYLDQTLSESMGVSIDGPAHHYLKNVMRAQEGDSIRLFNGRDGEFAVRIENAGKKTLQLTIEKKTRAQQNPARSLHLVFTPLKKERMDFLVEKAVELGATHLHPILTQNCDVRKINEERIHAQIIEATEQCERMDIAQLLPVEDLFKTLATWKKDVPFLAALERFEAQPLKPVHGDVAVLIGPAGGFTQDEKEKIAALQFVKPVSLGDRILRAETAALTALAVLNA</sequence>
<keyword evidence="5 10" id="KW-0489">Methyltransferase</keyword>
<dbReference type="GO" id="GO:0070475">
    <property type="term" value="P:rRNA base methylation"/>
    <property type="evidence" value="ECO:0007669"/>
    <property type="project" value="TreeGrafter"/>
</dbReference>
<dbReference type="Gene3D" id="3.40.1280.10">
    <property type="match status" value="1"/>
</dbReference>
<comment type="subcellular location">
    <subcellularLocation>
        <location evidence="1 10">Cytoplasm</location>
    </subcellularLocation>
</comment>
<dbReference type="PIRSF" id="PIRSF015601">
    <property type="entry name" value="MTase_slr0722"/>
    <property type="match status" value="1"/>
</dbReference>
<dbReference type="NCBIfam" id="TIGR00046">
    <property type="entry name" value="RsmE family RNA methyltransferase"/>
    <property type="match status" value="1"/>
</dbReference>
<keyword evidence="4 10" id="KW-0698">rRNA processing</keyword>
<dbReference type="InterPro" id="IPR046887">
    <property type="entry name" value="RsmE_PUA-like"/>
</dbReference>
<reference evidence="13 14" key="1">
    <citation type="submission" date="2017-08" db="EMBL/GenBank/DDBJ databases">
        <title>Infants hospitalized years apart are colonized by the same room-sourced microbial strains.</title>
        <authorList>
            <person name="Brooks B."/>
            <person name="Olm M.R."/>
            <person name="Firek B.A."/>
            <person name="Baker R."/>
            <person name="Thomas B.C."/>
            <person name="Morowitz M.J."/>
            <person name="Banfield J.F."/>
        </authorList>
    </citation>
    <scope>NUCLEOTIDE SEQUENCE [LARGE SCALE GENOMIC DNA]</scope>
    <source>
        <strain evidence="13">S2_005_002_R2_29</strain>
    </source>
</reference>
<evidence type="ECO:0000256" key="8">
    <source>
        <dbReference type="ARBA" id="ARBA00025699"/>
    </source>
</evidence>
<proteinExistence type="inferred from homology"/>
<dbReference type="PANTHER" id="PTHR30027">
    <property type="entry name" value="RIBOSOMAL RNA SMALL SUBUNIT METHYLTRANSFERASE E"/>
    <property type="match status" value="1"/>
</dbReference>
<name>A0A2W5PU23_9BACT</name>
<organism evidence="13 14">
    <name type="scientific">Micavibrio aeruginosavorus</name>
    <dbReference type="NCBI Taxonomy" id="349221"/>
    <lineage>
        <taxon>Bacteria</taxon>
        <taxon>Pseudomonadati</taxon>
        <taxon>Bdellovibrionota</taxon>
        <taxon>Bdellovibrionia</taxon>
        <taxon>Bdellovibrionales</taxon>
        <taxon>Pseudobdellovibrionaceae</taxon>
        <taxon>Micavibrio</taxon>
    </lineage>
</organism>
<dbReference type="GO" id="GO:0005737">
    <property type="term" value="C:cytoplasm"/>
    <property type="evidence" value="ECO:0007669"/>
    <property type="project" value="UniProtKB-SubCell"/>
</dbReference>
<evidence type="ECO:0000256" key="2">
    <source>
        <dbReference type="ARBA" id="ARBA00005528"/>
    </source>
</evidence>
<evidence type="ECO:0000256" key="4">
    <source>
        <dbReference type="ARBA" id="ARBA00022552"/>
    </source>
</evidence>
<evidence type="ECO:0000256" key="3">
    <source>
        <dbReference type="ARBA" id="ARBA00022490"/>
    </source>
</evidence>
<evidence type="ECO:0000256" key="5">
    <source>
        <dbReference type="ARBA" id="ARBA00022603"/>
    </source>
</evidence>
<dbReference type="EC" id="2.1.1.193" evidence="10"/>
<gene>
    <name evidence="13" type="ORF">DI551_01910</name>
</gene>
<comment type="similarity">
    <text evidence="2 10">Belongs to the RNA methyltransferase RsmE family.</text>
</comment>
<feature type="domain" description="Ribosomal RNA small subunit methyltransferase E PUA-like" evidence="12">
    <location>
        <begin position="24"/>
        <end position="71"/>
    </location>
</feature>
<evidence type="ECO:0000256" key="10">
    <source>
        <dbReference type="PIRNR" id="PIRNR015601"/>
    </source>
</evidence>
<comment type="function">
    <text evidence="8 10">Specifically methylates the N3 position of the uracil ring of uridine 1498 (m3U1498) in 16S rRNA. Acts on the fully assembled 30S ribosomal subunit.</text>
</comment>
<evidence type="ECO:0000313" key="14">
    <source>
        <dbReference type="Proteomes" id="UP000249417"/>
    </source>
</evidence>
<dbReference type="Pfam" id="PF04452">
    <property type="entry name" value="Methyltrans_RNA"/>
    <property type="match status" value="1"/>
</dbReference>
<dbReference type="SUPFAM" id="SSF88697">
    <property type="entry name" value="PUA domain-like"/>
    <property type="match status" value="1"/>
</dbReference>
<dbReference type="PANTHER" id="PTHR30027:SF3">
    <property type="entry name" value="16S RRNA (URACIL(1498)-N(3))-METHYLTRANSFERASE"/>
    <property type="match status" value="1"/>
</dbReference>
<evidence type="ECO:0000256" key="7">
    <source>
        <dbReference type="ARBA" id="ARBA00022691"/>
    </source>
</evidence>